<feature type="region of interest" description="Disordered" evidence="6">
    <location>
        <begin position="132"/>
        <end position="172"/>
    </location>
</feature>
<dbReference type="GO" id="GO:0005634">
    <property type="term" value="C:nucleus"/>
    <property type="evidence" value="ECO:0000318"/>
    <property type="project" value="GO_Central"/>
</dbReference>
<evidence type="ECO:0000256" key="5">
    <source>
        <dbReference type="ARBA" id="ARBA00023242"/>
    </source>
</evidence>
<sequence>MCESEMEDGASGEMAAAGGQGAAAGGRRGGGGGGGGKRGRGERESGGATASASRICRGRANGGKDRHSKVVTSKGVRDRRVRLAVPTAIQFYDLQDRLGFDQPSKAVDWLLDAASHAIAKLPPLDPTAFSFPFPADDAQQATKKGKKPLLLQQGSSSTTSESDLSLSRSDAARDKQHKGAVVTVAAAPGSAQAASSFTELLSGNAIAAAEHIQSWYRQQQRQLSAAGPVGFAAHPGNNNRGASQDAACAGLRFGNAPPLGMAPARPLLPVRPVGFPTANSTGEIAPFSFVQGVLAAASAQAPAPAGDYSLDFSMSSGFTGGGVGSNSRGTLQSNSRSQYFSNQLQLYELDGPSPPFLYDPAAALAAHPSSENRHLTGTPPLQLWNGFRMEEKSQN</sequence>
<organism evidence="8">
    <name type="scientific">Brachypodium distachyon</name>
    <name type="common">Purple false brome</name>
    <name type="synonym">Trachynia distachya</name>
    <dbReference type="NCBI Taxonomy" id="15368"/>
    <lineage>
        <taxon>Eukaryota</taxon>
        <taxon>Viridiplantae</taxon>
        <taxon>Streptophyta</taxon>
        <taxon>Embryophyta</taxon>
        <taxon>Tracheophyta</taxon>
        <taxon>Spermatophyta</taxon>
        <taxon>Magnoliopsida</taxon>
        <taxon>Liliopsida</taxon>
        <taxon>Poales</taxon>
        <taxon>Poaceae</taxon>
        <taxon>BOP clade</taxon>
        <taxon>Pooideae</taxon>
        <taxon>Stipodae</taxon>
        <taxon>Brachypodieae</taxon>
        <taxon>Brachypodium</taxon>
    </lineage>
</organism>
<dbReference type="PANTHER" id="PTHR31072:SF93">
    <property type="entry name" value="TRANSCRIPTION FACTOR TCP24"/>
    <property type="match status" value="1"/>
</dbReference>
<evidence type="ECO:0000256" key="1">
    <source>
        <dbReference type="ARBA" id="ARBA00004123"/>
    </source>
</evidence>
<feature type="region of interest" description="Disordered" evidence="6">
    <location>
        <begin position="1"/>
        <end position="77"/>
    </location>
</feature>
<keyword evidence="2" id="KW-0805">Transcription regulation</keyword>
<feature type="compositionally biased region" description="Acidic residues" evidence="6">
    <location>
        <begin position="1"/>
        <end position="10"/>
    </location>
</feature>
<dbReference type="EnsemblPlants" id="KQK12863">
    <property type="protein sequence ID" value="KQK12863"/>
    <property type="gene ID" value="BRADI_1g06460v3"/>
</dbReference>
<dbReference type="InterPro" id="IPR005333">
    <property type="entry name" value="Transcription_factor_TCP"/>
</dbReference>
<reference evidence="9" key="3">
    <citation type="submission" date="2018-08" db="UniProtKB">
        <authorList>
            <consortium name="EnsemblPlants"/>
        </authorList>
    </citation>
    <scope>IDENTIFICATION</scope>
    <source>
        <strain evidence="9">cv. Bd21</strain>
    </source>
</reference>
<protein>
    <recommendedName>
        <fullName evidence="7">TCP domain-containing protein</fullName>
    </recommendedName>
</protein>
<gene>
    <name evidence="9" type="primary">LOC100827523</name>
    <name evidence="8" type="ORF">BRADI_1g06460v3</name>
</gene>
<evidence type="ECO:0000313" key="8">
    <source>
        <dbReference type="EMBL" id="KQK12863.1"/>
    </source>
</evidence>
<dbReference type="OrthoDB" id="688758at2759"/>
<dbReference type="GO" id="GO:2000032">
    <property type="term" value="P:regulation of secondary shoot formation"/>
    <property type="evidence" value="ECO:0000318"/>
    <property type="project" value="GO_Central"/>
</dbReference>
<comment type="subcellular location">
    <subcellularLocation>
        <location evidence="1">Nucleus</location>
    </subcellularLocation>
</comment>
<reference evidence="8" key="2">
    <citation type="submission" date="2017-06" db="EMBL/GenBank/DDBJ databases">
        <title>WGS assembly of Brachypodium distachyon.</title>
        <authorList>
            <consortium name="The International Brachypodium Initiative"/>
            <person name="Lucas S."/>
            <person name="Harmon-Smith M."/>
            <person name="Lail K."/>
            <person name="Tice H."/>
            <person name="Grimwood J."/>
            <person name="Bruce D."/>
            <person name="Barry K."/>
            <person name="Shu S."/>
            <person name="Lindquist E."/>
            <person name="Wang M."/>
            <person name="Pitluck S."/>
            <person name="Vogel J.P."/>
            <person name="Garvin D.F."/>
            <person name="Mockler T.C."/>
            <person name="Schmutz J."/>
            <person name="Rokhsar D."/>
            <person name="Bevan M.W."/>
        </authorList>
    </citation>
    <scope>NUCLEOTIDE SEQUENCE</scope>
    <source>
        <strain evidence="8">Bd21</strain>
    </source>
</reference>
<feature type="compositionally biased region" description="Gly residues" evidence="6">
    <location>
        <begin position="18"/>
        <end position="36"/>
    </location>
</feature>
<dbReference type="STRING" id="15368.A0A0Q3GPA3"/>
<evidence type="ECO:0000313" key="9">
    <source>
        <dbReference type="EnsemblPlants" id="KQK12863"/>
    </source>
</evidence>
<evidence type="ECO:0000256" key="2">
    <source>
        <dbReference type="ARBA" id="ARBA00023015"/>
    </source>
</evidence>
<evidence type="ECO:0000256" key="6">
    <source>
        <dbReference type="SAM" id="MobiDB-lite"/>
    </source>
</evidence>
<dbReference type="PROSITE" id="PS51369">
    <property type="entry name" value="TCP"/>
    <property type="match status" value="1"/>
</dbReference>
<dbReference type="KEGG" id="bdi:100827523"/>
<feature type="domain" description="TCP" evidence="7">
    <location>
        <begin position="63"/>
        <end position="121"/>
    </location>
</feature>
<dbReference type="EMBL" id="CM000880">
    <property type="protein sequence ID" value="KQK12863.1"/>
    <property type="molecule type" value="Genomic_DNA"/>
</dbReference>
<name>A0A0Q3GPA3_BRADI</name>
<dbReference type="Proteomes" id="UP000008810">
    <property type="component" value="Chromosome 1"/>
</dbReference>
<proteinExistence type="predicted"/>
<dbReference type="GO" id="GO:0003700">
    <property type="term" value="F:DNA-binding transcription factor activity"/>
    <property type="evidence" value="ECO:0000318"/>
    <property type="project" value="GO_Central"/>
</dbReference>
<evidence type="ECO:0000313" key="10">
    <source>
        <dbReference type="Proteomes" id="UP000008810"/>
    </source>
</evidence>
<feature type="compositionally biased region" description="Low complexity" evidence="6">
    <location>
        <begin position="148"/>
        <end position="169"/>
    </location>
</feature>
<accession>A0A0Q3GPA3</accession>
<keyword evidence="3" id="KW-0238">DNA-binding</keyword>
<dbReference type="GeneID" id="100827523"/>
<dbReference type="ExpressionAtlas" id="A0A0Q3GPA3">
    <property type="expression patterns" value="baseline and differential"/>
</dbReference>
<keyword evidence="5" id="KW-0539">Nucleus</keyword>
<dbReference type="GO" id="GO:0043565">
    <property type="term" value="F:sequence-specific DNA binding"/>
    <property type="evidence" value="ECO:0000318"/>
    <property type="project" value="GO_Central"/>
</dbReference>
<dbReference type="InterPro" id="IPR017887">
    <property type="entry name" value="TF_TCP_subgr"/>
</dbReference>
<dbReference type="AlphaFoldDB" id="A0A0Q3GPA3"/>
<evidence type="ECO:0000256" key="4">
    <source>
        <dbReference type="ARBA" id="ARBA00023163"/>
    </source>
</evidence>
<dbReference type="Gramene" id="KQK12863">
    <property type="protein sequence ID" value="KQK12863"/>
    <property type="gene ID" value="BRADI_1g06460v3"/>
</dbReference>
<reference evidence="8 9" key="1">
    <citation type="journal article" date="2010" name="Nature">
        <title>Genome sequencing and analysis of the model grass Brachypodium distachyon.</title>
        <authorList>
            <consortium name="International Brachypodium Initiative"/>
        </authorList>
    </citation>
    <scope>NUCLEOTIDE SEQUENCE [LARGE SCALE GENOMIC DNA]</scope>
    <source>
        <strain evidence="8">Bd21</strain>
        <strain evidence="9">cv. Bd21</strain>
    </source>
</reference>
<dbReference type="Pfam" id="PF03634">
    <property type="entry name" value="TCP"/>
    <property type="match status" value="1"/>
</dbReference>
<keyword evidence="10" id="KW-1185">Reference proteome</keyword>
<feature type="region of interest" description="Disordered" evidence="6">
    <location>
        <begin position="367"/>
        <end position="395"/>
    </location>
</feature>
<evidence type="ECO:0000259" key="7">
    <source>
        <dbReference type="PROSITE" id="PS51369"/>
    </source>
</evidence>
<evidence type="ECO:0000256" key="3">
    <source>
        <dbReference type="ARBA" id="ARBA00023125"/>
    </source>
</evidence>
<keyword evidence="4" id="KW-0804">Transcription</keyword>
<dbReference type="RefSeq" id="XP_003559357.3">
    <property type="nucleotide sequence ID" value="XM_003559309.3"/>
</dbReference>
<dbReference type="PANTHER" id="PTHR31072">
    <property type="entry name" value="TRANSCRIPTION FACTOR TCP4-RELATED"/>
    <property type="match status" value="1"/>
</dbReference>